<dbReference type="InterPro" id="IPR036188">
    <property type="entry name" value="FAD/NAD-bd_sf"/>
</dbReference>
<dbReference type="PANTHER" id="PTHR43557:SF2">
    <property type="entry name" value="RIESKE DOMAIN-CONTAINING PROTEIN-RELATED"/>
    <property type="match status" value="1"/>
</dbReference>
<dbReference type="AlphaFoldDB" id="W9G5K7"/>
<dbReference type="Gene3D" id="3.30.390.30">
    <property type="match status" value="1"/>
</dbReference>
<dbReference type="GO" id="GO:0016651">
    <property type="term" value="F:oxidoreductase activity, acting on NAD(P)H"/>
    <property type="evidence" value="ECO:0007669"/>
    <property type="project" value="TreeGrafter"/>
</dbReference>
<dbReference type="SUPFAM" id="SSF55424">
    <property type="entry name" value="FAD/NAD-linked reductases, dimerisation (C-terminal) domain"/>
    <property type="match status" value="1"/>
</dbReference>
<dbReference type="GO" id="GO:0005737">
    <property type="term" value="C:cytoplasm"/>
    <property type="evidence" value="ECO:0007669"/>
    <property type="project" value="TreeGrafter"/>
</dbReference>
<accession>W9G5K7</accession>
<dbReference type="Pfam" id="PF07992">
    <property type="entry name" value="Pyr_redox_2"/>
    <property type="match status" value="1"/>
</dbReference>
<keyword evidence="7" id="KW-1185">Reference proteome</keyword>
<protein>
    <submittedName>
        <fullName evidence="6">Ferredoxin reductase</fullName>
    </submittedName>
</protein>
<proteinExistence type="predicted"/>
<dbReference type="InterPro" id="IPR016156">
    <property type="entry name" value="FAD/NAD-linked_Rdtase_dimer_sf"/>
</dbReference>
<keyword evidence="3" id="KW-0274">FAD</keyword>
<dbReference type="RefSeq" id="WP_034809283.1">
    <property type="nucleotide sequence ID" value="NZ_AWSA01000057.1"/>
</dbReference>
<dbReference type="InterPro" id="IPR023753">
    <property type="entry name" value="FAD/NAD-binding_dom"/>
</dbReference>
<reference evidence="6 7" key="1">
    <citation type="submission" date="2013-08" db="EMBL/GenBank/DDBJ databases">
        <title>Intrasporangium oryzae NRRL B-24470.</title>
        <authorList>
            <person name="Liu H."/>
            <person name="Wang G."/>
        </authorList>
    </citation>
    <scope>NUCLEOTIDE SEQUENCE [LARGE SCALE GENOMIC DNA]</scope>
    <source>
        <strain evidence="6 7">NRRL B-24470</strain>
    </source>
</reference>
<dbReference type="EMBL" id="AWSA01000057">
    <property type="protein sequence ID" value="EWT00058.1"/>
    <property type="molecule type" value="Genomic_DNA"/>
</dbReference>
<keyword evidence="4" id="KW-0560">Oxidoreductase</keyword>
<evidence type="ECO:0000313" key="6">
    <source>
        <dbReference type="EMBL" id="EWT00058.1"/>
    </source>
</evidence>
<dbReference type="OrthoDB" id="1145at2"/>
<comment type="caution">
    <text evidence="6">The sequence shown here is derived from an EMBL/GenBank/DDBJ whole genome shotgun (WGS) entry which is preliminary data.</text>
</comment>
<dbReference type="Proteomes" id="UP000019489">
    <property type="component" value="Unassembled WGS sequence"/>
</dbReference>
<dbReference type="Gene3D" id="3.50.50.60">
    <property type="entry name" value="FAD/NAD(P)-binding domain"/>
    <property type="match status" value="2"/>
</dbReference>
<evidence type="ECO:0000313" key="7">
    <source>
        <dbReference type="Proteomes" id="UP000019489"/>
    </source>
</evidence>
<feature type="domain" description="FAD/NAD(P)-binding" evidence="5">
    <location>
        <begin position="5"/>
        <end position="311"/>
    </location>
</feature>
<evidence type="ECO:0000256" key="2">
    <source>
        <dbReference type="ARBA" id="ARBA00022630"/>
    </source>
</evidence>
<dbReference type="eggNOG" id="COG0446">
    <property type="taxonomic scope" value="Bacteria"/>
</dbReference>
<dbReference type="PATRIC" id="fig|1386089.3.peg.3734"/>
<gene>
    <name evidence="6" type="ORF">N865_12410</name>
</gene>
<dbReference type="STRING" id="1386089.N865_12410"/>
<evidence type="ECO:0000256" key="1">
    <source>
        <dbReference type="ARBA" id="ARBA00001974"/>
    </source>
</evidence>
<evidence type="ECO:0000256" key="4">
    <source>
        <dbReference type="ARBA" id="ARBA00023002"/>
    </source>
</evidence>
<sequence>MTTPHVVVVGASLGGLRAAEQLRARGFEGRVTVIGEERHLPYNRPPLSKEVLADAGDNDPGRLHGRVEFRRKASTADVDFALGVPVVGSDLARRELRLGTGERLRYDGLVLATGLRPRRLDLPGPVQGRHSLRTLDDCVGLRAELAGLTEPSVTGERTSVVVIGAGFIGCETAATLVKRGCDVTVVEPFGAPMERVLGSDLARAVQRHHERAGVRFVLGASPAAYVEDPTAPQRVRGLRLADGTVLDADLVVESVGSLCNTEWLDGNGLDLRDGVLADNDLRVVGAERVVVVGDVARFPNPLFDDVPRRVEHWSIPTETAKRAATTLLAELTGSAPDPLPFAPVPSFWSDQLDLRLQSFGSPGLADEARLVEGDLDRLADGVLLTYHRLGSHVGTIAVNLPPARQRELREEFLARTPAIPVSA</sequence>
<evidence type="ECO:0000256" key="3">
    <source>
        <dbReference type="ARBA" id="ARBA00022827"/>
    </source>
</evidence>
<dbReference type="SUPFAM" id="SSF51905">
    <property type="entry name" value="FAD/NAD(P)-binding domain"/>
    <property type="match status" value="1"/>
</dbReference>
<dbReference type="PANTHER" id="PTHR43557">
    <property type="entry name" value="APOPTOSIS-INDUCING FACTOR 1"/>
    <property type="match status" value="1"/>
</dbReference>
<name>W9G5K7_9MICO</name>
<dbReference type="PRINTS" id="PR00368">
    <property type="entry name" value="FADPNR"/>
</dbReference>
<dbReference type="InterPro" id="IPR050446">
    <property type="entry name" value="FAD-oxidoreductase/Apoptosis"/>
</dbReference>
<comment type="cofactor">
    <cofactor evidence="1">
        <name>FAD</name>
        <dbReference type="ChEBI" id="CHEBI:57692"/>
    </cofactor>
</comment>
<evidence type="ECO:0000259" key="5">
    <source>
        <dbReference type="Pfam" id="PF07992"/>
    </source>
</evidence>
<organism evidence="6 7">
    <name type="scientific">Intrasporangium oryzae NRRL B-24470</name>
    <dbReference type="NCBI Taxonomy" id="1386089"/>
    <lineage>
        <taxon>Bacteria</taxon>
        <taxon>Bacillati</taxon>
        <taxon>Actinomycetota</taxon>
        <taxon>Actinomycetes</taxon>
        <taxon>Micrococcales</taxon>
        <taxon>Intrasporangiaceae</taxon>
        <taxon>Intrasporangium</taxon>
    </lineage>
</organism>
<dbReference type="PRINTS" id="PR00411">
    <property type="entry name" value="PNDRDTASEI"/>
</dbReference>
<keyword evidence="2" id="KW-0285">Flavoprotein</keyword>